<name>A0A8X6WE31_TRICX</name>
<organism evidence="1 2">
    <name type="scientific">Trichonephila clavipes</name>
    <name type="common">Golden silk orbweaver</name>
    <name type="synonym">Nephila clavipes</name>
    <dbReference type="NCBI Taxonomy" id="2585209"/>
    <lineage>
        <taxon>Eukaryota</taxon>
        <taxon>Metazoa</taxon>
        <taxon>Ecdysozoa</taxon>
        <taxon>Arthropoda</taxon>
        <taxon>Chelicerata</taxon>
        <taxon>Arachnida</taxon>
        <taxon>Araneae</taxon>
        <taxon>Araneomorphae</taxon>
        <taxon>Entelegynae</taxon>
        <taxon>Araneoidea</taxon>
        <taxon>Nephilidae</taxon>
        <taxon>Trichonephila</taxon>
    </lineage>
</organism>
<protein>
    <submittedName>
        <fullName evidence="1">Uncharacterized protein</fullName>
    </submittedName>
</protein>
<dbReference type="GO" id="GO:0004827">
    <property type="term" value="F:proline-tRNA ligase activity"/>
    <property type="evidence" value="ECO:0007669"/>
    <property type="project" value="TreeGrafter"/>
</dbReference>
<dbReference type="GO" id="GO:0006433">
    <property type="term" value="P:prolyl-tRNA aminoacylation"/>
    <property type="evidence" value="ECO:0007669"/>
    <property type="project" value="TreeGrafter"/>
</dbReference>
<dbReference type="EMBL" id="BMAU01021409">
    <property type="protein sequence ID" value="GFY33155.1"/>
    <property type="molecule type" value="Genomic_DNA"/>
</dbReference>
<dbReference type="SUPFAM" id="SSF55681">
    <property type="entry name" value="Class II aaRS and biotin synthetases"/>
    <property type="match status" value="1"/>
</dbReference>
<keyword evidence="2" id="KW-1185">Reference proteome</keyword>
<dbReference type="InterPro" id="IPR050062">
    <property type="entry name" value="Pro-tRNA_synthetase"/>
</dbReference>
<dbReference type="PANTHER" id="PTHR42753:SF10">
    <property type="entry name" value="PROLINE--TRNA LIGASE, MITOCHONDRIAL-RELATED"/>
    <property type="match status" value="1"/>
</dbReference>
<sequence>MLRKMNEKIQFASKIIHTAIRFSIKPKPMSHILCVPDAIPKDKSASSSCISLKLMLSRGLIKHVYPGVFILMPIAVRSLEKLCNIVDAIMNTVSGQKVSFPTLTPESLMQISANAQSFFQKHRDTPAIYVTWNSAPSQKYQVYLEHILLPQRSFLPSLPSLQQVFHRQGLLKIPIRKNPRETDLVIVLAMRSVHRDQSSRQEK</sequence>
<dbReference type="InterPro" id="IPR045864">
    <property type="entry name" value="aa-tRNA-synth_II/BPL/LPL"/>
</dbReference>
<accession>A0A8X6WE31</accession>
<comment type="caution">
    <text evidence="1">The sequence shown here is derived from an EMBL/GenBank/DDBJ whole genome shotgun (WGS) entry which is preliminary data.</text>
</comment>
<dbReference type="Proteomes" id="UP000887159">
    <property type="component" value="Unassembled WGS sequence"/>
</dbReference>
<proteinExistence type="predicted"/>
<dbReference type="AlphaFoldDB" id="A0A8X6WE31"/>
<evidence type="ECO:0000313" key="1">
    <source>
        <dbReference type="EMBL" id="GFY33155.1"/>
    </source>
</evidence>
<reference evidence="1" key="1">
    <citation type="submission" date="2020-08" db="EMBL/GenBank/DDBJ databases">
        <title>Multicomponent nature underlies the extraordinary mechanical properties of spider dragline silk.</title>
        <authorList>
            <person name="Kono N."/>
            <person name="Nakamura H."/>
            <person name="Mori M."/>
            <person name="Yoshida Y."/>
            <person name="Ohtoshi R."/>
            <person name="Malay A.D."/>
            <person name="Moran D.A.P."/>
            <person name="Tomita M."/>
            <person name="Numata K."/>
            <person name="Arakawa K."/>
        </authorList>
    </citation>
    <scope>NUCLEOTIDE SEQUENCE</scope>
</reference>
<dbReference type="PANTHER" id="PTHR42753">
    <property type="entry name" value="MITOCHONDRIAL RIBOSOME PROTEIN L39/PROLYL-TRNA LIGASE FAMILY MEMBER"/>
    <property type="match status" value="1"/>
</dbReference>
<dbReference type="GO" id="GO:0005739">
    <property type="term" value="C:mitochondrion"/>
    <property type="evidence" value="ECO:0007669"/>
    <property type="project" value="TreeGrafter"/>
</dbReference>
<dbReference type="Gene3D" id="3.30.930.10">
    <property type="entry name" value="Bira Bifunctional Protein, Domain 2"/>
    <property type="match status" value="1"/>
</dbReference>
<evidence type="ECO:0000313" key="2">
    <source>
        <dbReference type="Proteomes" id="UP000887159"/>
    </source>
</evidence>
<gene>
    <name evidence="1" type="ORF">TNCV_1240072</name>
</gene>